<keyword evidence="2" id="KW-1185">Reference proteome</keyword>
<evidence type="ECO:0000313" key="1">
    <source>
        <dbReference type="EMBL" id="CUR36208.1"/>
    </source>
</evidence>
<proteinExistence type="predicted"/>
<dbReference type="Proteomes" id="UP000184315">
    <property type="component" value="Unassembled WGS sequence"/>
</dbReference>
<organism evidence="1 2">
    <name type="scientific">Planktothrix tepida PCC 9214</name>
    <dbReference type="NCBI Taxonomy" id="671072"/>
    <lineage>
        <taxon>Bacteria</taxon>
        <taxon>Bacillati</taxon>
        <taxon>Cyanobacteriota</taxon>
        <taxon>Cyanophyceae</taxon>
        <taxon>Oscillatoriophycideae</taxon>
        <taxon>Oscillatoriales</taxon>
        <taxon>Microcoleaceae</taxon>
        <taxon>Planktothrix</taxon>
    </lineage>
</organism>
<gene>
    <name evidence="1" type="ORF">PL921490008</name>
</gene>
<dbReference type="OrthoDB" id="504131at2"/>
<dbReference type="STRING" id="671072.PL921490008"/>
<protein>
    <submittedName>
        <fullName evidence="1">Uncharacterized protein</fullName>
    </submittedName>
</protein>
<name>A0A1J1LUD0_9CYAN</name>
<accession>A0A1J1LUD0</accession>
<evidence type="ECO:0000313" key="2">
    <source>
        <dbReference type="Proteomes" id="UP000184315"/>
    </source>
</evidence>
<sequence length="540" mass="63659">MAILIANIGTSDLAIKIDDYYIPVGFDRDEKNVNNTELDENEKVIWEKNWRQEYICAQLCHELEIPYKKNGEFSFRELTKKILEEYEKNEEVWHNQINPDRIRGVIEKARKEFNLEKVYIFVTNQPEKMIDLKSNQETDNRGYSTDSIHLFKIIQKWFKKEIPELDIVDQVIPSNVSAVDQDGLMNYYYKFFLKEITSSQEVLISIKGGTPQMQNALRMQALASSAMKQLFIEPKLSVKCLLAGKPSESQLTSYWRYMRTQKYQDVKNILESRWDFNGGCEILQDWKILLRFWKKHTDDNSLSQNDKLIANIIKVLKISDHCFNLDIKSANNIIDSSSGSQLPFDLINQIKFYDCLLNLYTKCRIYNKLDQSANLLTTMASFYEGVLERIAIKFDQRENFRAYNKKNRYEKFNFCSQIIKANNNQEKKQNAEEILNYLELLNVWIDKRNDLIHSATGISKERMREVYNERNRKDGNNRDALENQFCHPDKIVETMTEILKNSLGLIKSDYQCFVNNNQSYYIYSVSRDWAITKMITEGLE</sequence>
<dbReference type="EMBL" id="CZDF01000199">
    <property type="protein sequence ID" value="CUR36208.1"/>
    <property type="molecule type" value="Genomic_DNA"/>
</dbReference>
<dbReference type="RefSeq" id="WP_072717314.1">
    <property type="nucleotide sequence ID" value="NZ_LN889765.1"/>
</dbReference>
<reference evidence="2" key="1">
    <citation type="submission" date="2015-10" db="EMBL/GenBank/DDBJ databases">
        <authorList>
            <person name="Regsiter A."/>
            <person name="william w."/>
        </authorList>
    </citation>
    <scope>NUCLEOTIDE SEQUENCE [LARGE SCALE GENOMIC DNA]</scope>
</reference>
<dbReference type="AlphaFoldDB" id="A0A1J1LUD0"/>